<reference evidence="2" key="1">
    <citation type="submission" date="2015-06" db="UniProtKB">
        <authorList>
            <consortium name="EnsemblPlants"/>
        </authorList>
    </citation>
    <scope>IDENTIFICATION</scope>
</reference>
<accession>M8CSP9</accession>
<dbReference type="EnsemblPlants" id="EMT30627">
    <property type="protein sequence ID" value="EMT30627"/>
    <property type="gene ID" value="F775_42867"/>
</dbReference>
<name>M8CSP9_AEGTA</name>
<proteinExistence type="predicted"/>
<feature type="region of interest" description="Disordered" evidence="1">
    <location>
        <begin position="44"/>
        <end position="88"/>
    </location>
</feature>
<dbReference type="AlphaFoldDB" id="M8CSP9"/>
<protein>
    <submittedName>
        <fullName evidence="2">Uncharacterized protein</fullName>
    </submittedName>
</protein>
<evidence type="ECO:0000313" key="2">
    <source>
        <dbReference type="EnsemblPlants" id="EMT30627"/>
    </source>
</evidence>
<sequence length="88" mass="9292">MAEPKWPGGIAVKTEADAFHEHNGDVSLTGLSYVSLGDKGAPMLHASNRSQHAAATAPTAVTTSTEAAPAASQLQQQYHGYYHHQHQG</sequence>
<organism evidence="2">
    <name type="scientific">Aegilops tauschii</name>
    <name type="common">Tausch's goatgrass</name>
    <name type="synonym">Aegilops squarrosa</name>
    <dbReference type="NCBI Taxonomy" id="37682"/>
    <lineage>
        <taxon>Eukaryota</taxon>
        <taxon>Viridiplantae</taxon>
        <taxon>Streptophyta</taxon>
        <taxon>Embryophyta</taxon>
        <taxon>Tracheophyta</taxon>
        <taxon>Spermatophyta</taxon>
        <taxon>Magnoliopsida</taxon>
        <taxon>Liliopsida</taxon>
        <taxon>Poales</taxon>
        <taxon>Poaceae</taxon>
        <taxon>BOP clade</taxon>
        <taxon>Pooideae</taxon>
        <taxon>Triticodae</taxon>
        <taxon>Triticeae</taxon>
        <taxon>Triticinae</taxon>
        <taxon>Aegilops</taxon>
    </lineage>
</organism>
<feature type="compositionally biased region" description="Low complexity" evidence="1">
    <location>
        <begin position="53"/>
        <end position="80"/>
    </location>
</feature>
<evidence type="ECO:0000256" key="1">
    <source>
        <dbReference type="SAM" id="MobiDB-lite"/>
    </source>
</evidence>